<dbReference type="Pfam" id="PF03401">
    <property type="entry name" value="TctC"/>
    <property type="match status" value="1"/>
</dbReference>
<comment type="caution">
    <text evidence="3">The sequence shown here is derived from an EMBL/GenBank/DDBJ whole genome shotgun (WGS) entry which is preliminary data.</text>
</comment>
<proteinExistence type="inferred from homology"/>
<protein>
    <submittedName>
        <fullName evidence="3">Tripartite-type tricarboxylate transporter receptor subunit TctC</fullName>
    </submittedName>
</protein>
<evidence type="ECO:0000256" key="1">
    <source>
        <dbReference type="ARBA" id="ARBA00006987"/>
    </source>
</evidence>
<dbReference type="PANTHER" id="PTHR42928:SF5">
    <property type="entry name" value="BLR1237 PROTEIN"/>
    <property type="match status" value="1"/>
</dbReference>
<name>A0A4Q7NF06_9BURK</name>
<dbReference type="Gene3D" id="3.40.190.150">
    <property type="entry name" value="Bordetella uptake gene, domain 1"/>
    <property type="match status" value="1"/>
</dbReference>
<evidence type="ECO:0000313" key="3">
    <source>
        <dbReference type="EMBL" id="RZS81595.1"/>
    </source>
</evidence>
<dbReference type="SUPFAM" id="SSF53850">
    <property type="entry name" value="Periplasmic binding protein-like II"/>
    <property type="match status" value="1"/>
</dbReference>
<sequence>MFRHAILTISCLLAATAAQADTYPSRPITLVVPGPAGGTPDVVARMVADKLRTRLGQPVIVENKAGANGFIGSAAAAKAPADGYTLLMGFAQTMAVNPVTFKKLPYDPVKDFTAVARLVDFELALATPASVPAASLGELVSWLRAGRGKYSYGSFGAASPSQFAGDMFNRKAQLDMQHVPYKGSAPLVTDLVGGQVQFGFVVLQVAQQLAQGGKLKILAVTGERRQPAAPGVPTMAEAGYPDVNATGWYGLYAPQGTPAAVVNKLDEAVGQVMKDADVQRKLIEQGVNPAYAGHDALAAYTRSEIARWRDIVAQTGFSAQD</sequence>
<gene>
    <name evidence="3" type="ORF">EV675_4221</name>
</gene>
<dbReference type="PIRSF" id="PIRSF017082">
    <property type="entry name" value="YflP"/>
    <property type="match status" value="1"/>
</dbReference>
<keyword evidence="3" id="KW-0675">Receptor</keyword>
<feature type="chain" id="PRO_5020871873" evidence="2">
    <location>
        <begin position="21"/>
        <end position="321"/>
    </location>
</feature>
<evidence type="ECO:0000256" key="2">
    <source>
        <dbReference type="SAM" id="SignalP"/>
    </source>
</evidence>
<reference evidence="3 4" key="1">
    <citation type="submission" date="2019-02" db="EMBL/GenBank/DDBJ databases">
        <title>Genomic Encyclopedia of Type Strains, Phase IV (KMG-IV): sequencing the most valuable type-strain genomes for metagenomic binning, comparative biology and taxonomic classification.</title>
        <authorList>
            <person name="Goeker M."/>
        </authorList>
    </citation>
    <scope>NUCLEOTIDE SEQUENCE [LARGE SCALE GENOMIC DNA]</scope>
    <source>
        <strain evidence="3 4">K24</strain>
    </source>
</reference>
<organism evidence="3 4">
    <name type="scientific">Pigmentiphaga kullae</name>
    <dbReference type="NCBI Taxonomy" id="151784"/>
    <lineage>
        <taxon>Bacteria</taxon>
        <taxon>Pseudomonadati</taxon>
        <taxon>Pseudomonadota</taxon>
        <taxon>Betaproteobacteria</taxon>
        <taxon>Burkholderiales</taxon>
        <taxon>Alcaligenaceae</taxon>
        <taxon>Pigmentiphaga</taxon>
    </lineage>
</organism>
<dbReference type="PANTHER" id="PTHR42928">
    <property type="entry name" value="TRICARBOXYLATE-BINDING PROTEIN"/>
    <property type="match status" value="1"/>
</dbReference>
<evidence type="ECO:0000313" key="4">
    <source>
        <dbReference type="Proteomes" id="UP000292445"/>
    </source>
</evidence>
<dbReference type="InterPro" id="IPR042100">
    <property type="entry name" value="Bug_dom1"/>
</dbReference>
<keyword evidence="2" id="KW-0732">Signal</keyword>
<accession>A0A4Q7NF06</accession>
<dbReference type="AlphaFoldDB" id="A0A4Q7NF06"/>
<keyword evidence="4" id="KW-1185">Reference proteome</keyword>
<dbReference type="Gene3D" id="3.40.190.10">
    <property type="entry name" value="Periplasmic binding protein-like II"/>
    <property type="match status" value="1"/>
</dbReference>
<dbReference type="OrthoDB" id="8878357at2"/>
<dbReference type="CDD" id="cd07012">
    <property type="entry name" value="PBP2_Bug_TTT"/>
    <property type="match status" value="1"/>
</dbReference>
<dbReference type="RefSeq" id="WP_130359480.1">
    <property type="nucleotide sequence ID" value="NZ_SGXC01000002.1"/>
</dbReference>
<dbReference type="EMBL" id="SGXC01000002">
    <property type="protein sequence ID" value="RZS81595.1"/>
    <property type="molecule type" value="Genomic_DNA"/>
</dbReference>
<feature type="signal peptide" evidence="2">
    <location>
        <begin position="1"/>
        <end position="20"/>
    </location>
</feature>
<comment type="similarity">
    <text evidence="1">Belongs to the UPF0065 (bug) family.</text>
</comment>
<dbReference type="Proteomes" id="UP000292445">
    <property type="component" value="Unassembled WGS sequence"/>
</dbReference>
<dbReference type="InterPro" id="IPR005064">
    <property type="entry name" value="BUG"/>
</dbReference>